<organism evidence="5 6">
    <name type="scientific">Acetomicrobium flavidum</name>
    <dbReference type="NCBI Taxonomy" id="49896"/>
    <lineage>
        <taxon>Bacteria</taxon>
        <taxon>Thermotogati</taxon>
        <taxon>Synergistota</taxon>
        <taxon>Synergistia</taxon>
        <taxon>Synergistales</taxon>
        <taxon>Acetomicrobiaceae</taxon>
        <taxon>Acetomicrobium</taxon>
    </lineage>
</organism>
<dbReference type="InterPro" id="IPR050515">
    <property type="entry name" value="Beta-lactam/transpept"/>
</dbReference>
<accession>A0ABY1JAW3</accession>
<dbReference type="RefSeq" id="WP_074199024.1">
    <property type="nucleotide sequence ID" value="NZ_FSQZ01000001.1"/>
</dbReference>
<comment type="caution">
    <text evidence="5">The sequence shown here is derived from an EMBL/GenBank/DDBJ whole genome shotgun (WGS) entry which is preliminary data.</text>
</comment>
<gene>
    <name evidence="5" type="ORF">SAMN05444368_0233</name>
</gene>
<dbReference type="InterPro" id="IPR012338">
    <property type="entry name" value="Beta-lactam/transpept-like"/>
</dbReference>
<dbReference type="InterPro" id="IPR005311">
    <property type="entry name" value="PBP_dimer"/>
</dbReference>
<dbReference type="PANTHER" id="PTHR30627">
    <property type="entry name" value="PEPTIDOGLYCAN D,D-TRANSPEPTIDASE"/>
    <property type="match status" value="1"/>
</dbReference>
<sequence length="553" mass="60999">MRGSRSIWFVLYLAFLIVSFKVFQLCLFPDSKVVTWARSQYWQQILATSSRGIIADRNDVTLALSVPKWSLFVDPAFWEASQLPVLSRYLPKGVTDKLKRPLEGRFIWLVRKLSLSEGEKVLSLKLKGIYGIKEMERSYPFGRHMAHLLGFVDIDEKGLAGVEKQWDVFIYTPPEIKTLVRDAAGNLFEMASTLSAEEAVLPKSKVTLTIDWRLQYIVDNALQNGATENGAEWAAAVCMNPITGEVLAMSSYPSYDPENRSTFAGERLRNNVIGRVYEPGSVLKPIMMGIAMENGYVTSGSIFRCGGSIRIADHTIREVGGRAHGTEDIYKIIINSCNVGMAQIGMMMPVNFTYNALRSWGFGVPTGIELPGEEDGLLPLPSQWWGVVPANIALGQGIAITPIQLAQAFSAIANGGVLVRPYLTKAVFDGNGEEVYYGQRREVARVLSPQTAKMMRNALRRAVVEGTGKRADVEAVKVAGKTGTAQVAHRGQYLKDVHVASFAGFWPYDNPNYVLVIVLGNPREKGYMAGAIAAPIFKSIVEEMISTGLELNN</sequence>
<dbReference type="InterPro" id="IPR001460">
    <property type="entry name" value="PCN-bd_Tpept"/>
</dbReference>
<evidence type="ECO:0000313" key="6">
    <source>
        <dbReference type="Proteomes" id="UP000185093"/>
    </source>
</evidence>
<keyword evidence="6" id="KW-1185">Reference proteome</keyword>
<comment type="subcellular location">
    <subcellularLocation>
        <location evidence="1">Membrane</location>
    </subcellularLocation>
</comment>
<evidence type="ECO:0000259" key="4">
    <source>
        <dbReference type="Pfam" id="PF03717"/>
    </source>
</evidence>
<dbReference type="Pfam" id="PF03717">
    <property type="entry name" value="PBP_dimer"/>
    <property type="match status" value="1"/>
</dbReference>
<dbReference type="Gene3D" id="3.90.1310.10">
    <property type="entry name" value="Penicillin-binding protein 2a (Domain 2)"/>
    <property type="match status" value="1"/>
</dbReference>
<name>A0ABY1JAW3_9BACT</name>
<keyword evidence="2" id="KW-0472">Membrane</keyword>
<evidence type="ECO:0000256" key="2">
    <source>
        <dbReference type="ARBA" id="ARBA00023136"/>
    </source>
</evidence>
<keyword evidence="5" id="KW-0132">Cell division</keyword>
<feature type="domain" description="Penicillin-binding protein transpeptidase" evidence="3">
    <location>
        <begin position="235"/>
        <end position="542"/>
    </location>
</feature>
<dbReference type="PANTHER" id="PTHR30627:SF1">
    <property type="entry name" value="PEPTIDOGLYCAN D,D-TRANSPEPTIDASE FTSI"/>
    <property type="match status" value="1"/>
</dbReference>
<feature type="domain" description="Penicillin-binding protein dimerisation" evidence="4">
    <location>
        <begin position="49"/>
        <end position="153"/>
    </location>
</feature>
<dbReference type="Pfam" id="PF00905">
    <property type="entry name" value="Transpeptidase"/>
    <property type="match status" value="1"/>
</dbReference>
<dbReference type="Gene3D" id="3.40.710.10">
    <property type="entry name" value="DD-peptidase/beta-lactamase superfamily"/>
    <property type="match status" value="1"/>
</dbReference>
<dbReference type="InterPro" id="IPR036138">
    <property type="entry name" value="PBP_dimer_sf"/>
</dbReference>
<evidence type="ECO:0000259" key="3">
    <source>
        <dbReference type="Pfam" id="PF00905"/>
    </source>
</evidence>
<protein>
    <submittedName>
        <fullName evidence="5">Cell division protein FtsI (Penicillin-binding protein 3)/stage V sporulation protein D (Sporulation-specific penicillin-binding protein)</fullName>
    </submittedName>
</protein>
<dbReference type="GO" id="GO:0051301">
    <property type="term" value="P:cell division"/>
    <property type="evidence" value="ECO:0007669"/>
    <property type="project" value="UniProtKB-KW"/>
</dbReference>
<dbReference type="Gene3D" id="3.30.450.330">
    <property type="match status" value="1"/>
</dbReference>
<evidence type="ECO:0000313" key="5">
    <source>
        <dbReference type="EMBL" id="SIN62729.1"/>
    </source>
</evidence>
<proteinExistence type="predicted"/>
<dbReference type="EMBL" id="FSQZ01000001">
    <property type="protein sequence ID" value="SIN62729.1"/>
    <property type="molecule type" value="Genomic_DNA"/>
</dbReference>
<dbReference type="Proteomes" id="UP000185093">
    <property type="component" value="Unassembled WGS sequence"/>
</dbReference>
<dbReference type="SUPFAM" id="SSF56519">
    <property type="entry name" value="Penicillin binding protein dimerisation domain"/>
    <property type="match status" value="1"/>
</dbReference>
<dbReference type="SUPFAM" id="SSF56601">
    <property type="entry name" value="beta-lactamase/transpeptidase-like"/>
    <property type="match status" value="1"/>
</dbReference>
<keyword evidence="5" id="KW-0131">Cell cycle</keyword>
<reference evidence="5 6" key="1">
    <citation type="submission" date="2016-11" db="EMBL/GenBank/DDBJ databases">
        <authorList>
            <person name="Varghese N."/>
            <person name="Submissions S."/>
        </authorList>
    </citation>
    <scope>NUCLEOTIDE SEQUENCE [LARGE SCALE GENOMIC DNA]</scope>
    <source>
        <strain evidence="5 6">DSM 20664</strain>
    </source>
</reference>
<evidence type="ECO:0000256" key="1">
    <source>
        <dbReference type="ARBA" id="ARBA00004370"/>
    </source>
</evidence>